<dbReference type="InterPro" id="IPR003768">
    <property type="entry name" value="ScpA"/>
</dbReference>
<protein>
    <recommendedName>
        <fullName evidence="1">Segregation and condensation protein A</fullName>
    </recommendedName>
</protein>
<name>A0A1G2CDK8_9BACT</name>
<dbReference type="PANTHER" id="PTHR33969">
    <property type="entry name" value="SEGREGATION AND CONDENSATION PROTEIN A"/>
    <property type="match status" value="1"/>
</dbReference>
<dbReference type="Pfam" id="PF02616">
    <property type="entry name" value="SMC_ScpA"/>
    <property type="match status" value="1"/>
</dbReference>
<gene>
    <name evidence="3" type="ORF">A2945_01310</name>
</gene>
<accession>A0A1G2CDK8</accession>
<dbReference type="Gene3D" id="6.10.250.2410">
    <property type="match status" value="1"/>
</dbReference>
<organism evidence="3 4">
    <name type="scientific">Candidatus Liptonbacteria bacterium RIFCSPLOWO2_01_FULL_52_25</name>
    <dbReference type="NCBI Taxonomy" id="1798650"/>
    <lineage>
        <taxon>Bacteria</taxon>
        <taxon>Candidatus Liptoniibacteriota</taxon>
    </lineage>
</organism>
<dbReference type="Proteomes" id="UP000178880">
    <property type="component" value="Unassembled WGS sequence"/>
</dbReference>
<sequence>MKDLDKIPRKTWNDKKYMSYEIKLEKFSGPLEKLLQLIEERKLAVNEVSLAQVTDDFLRYLRSLTDADSSGLRGHVADHTDGKSAESAHGPYESASRLRLLADFIVVASRLILIKSKYLLPDLTLTGEEGADIKDLEYRLKLYQELKPAMKVLQGLWRKKNTEFSRPYFLARGFSSDAAQTRVFYPGEELSIEMLAGALQNVFETIQTYQLETQTIREKIVSIEEKMQEIVARLGMEVETSFTRLSGSKSRTEIILIFLAVLHLAREQLIFLEQAEQFSEITIKKTETTTETNRN</sequence>
<evidence type="ECO:0000256" key="2">
    <source>
        <dbReference type="SAM" id="MobiDB-lite"/>
    </source>
</evidence>
<proteinExistence type="predicted"/>
<dbReference type="AlphaFoldDB" id="A0A1G2CDK8"/>
<dbReference type="InterPro" id="IPR023093">
    <property type="entry name" value="ScpA-like_C"/>
</dbReference>
<dbReference type="STRING" id="1798650.A2945_01310"/>
<feature type="region of interest" description="Disordered" evidence="2">
    <location>
        <begin position="69"/>
        <end position="89"/>
    </location>
</feature>
<dbReference type="EMBL" id="MHLA01000015">
    <property type="protein sequence ID" value="OGY99478.1"/>
    <property type="molecule type" value="Genomic_DNA"/>
</dbReference>
<dbReference type="PANTHER" id="PTHR33969:SF2">
    <property type="entry name" value="SEGREGATION AND CONDENSATION PROTEIN A"/>
    <property type="match status" value="1"/>
</dbReference>
<evidence type="ECO:0000313" key="4">
    <source>
        <dbReference type="Proteomes" id="UP000178880"/>
    </source>
</evidence>
<dbReference type="Gene3D" id="1.10.10.580">
    <property type="entry name" value="Structural maintenance of chromosome 1. Chain E"/>
    <property type="match status" value="1"/>
</dbReference>
<evidence type="ECO:0000313" key="3">
    <source>
        <dbReference type="EMBL" id="OGY99478.1"/>
    </source>
</evidence>
<reference evidence="3 4" key="1">
    <citation type="journal article" date="2016" name="Nat. Commun.">
        <title>Thousands of microbial genomes shed light on interconnected biogeochemical processes in an aquifer system.</title>
        <authorList>
            <person name="Anantharaman K."/>
            <person name="Brown C.T."/>
            <person name="Hug L.A."/>
            <person name="Sharon I."/>
            <person name="Castelle C.J."/>
            <person name="Probst A.J."/>
            <person name="Thomas B.C."/>
            <person name="Singh A."/>
            <person name="Wilkins M.J."/>
            <person name="Karaoz U."/>
            <person name="Brodie E.L."/>
            <person name="Williams K.H."/>
            <person name="Hubbard S.S."/>
            <person name="Banfield J.F."/>
        </authorList>
    </citation>
    <scope>NUCLEOTIDE SEQUENCE [LARGE SCALE GENOMIC DNA]</scope>
</reference>
<comment type="caution">
    <text evidence="3">The sequence shown here is derived from an EMBL/GenBank/DDBJ whole genome shotgun (WGS) entry which is preliminary data.</text>
</comment>
<feature type="compositionally biased region" description="Basic and acidic residues" evidence="2">
    <location>
        <begin position="75"/>
        <end position="86"/>
    </location>
</feature>
<evidence type="ECO:0000256" key="1">
    <source>
        <dbReference type="ARBA" id="ARBA00044777"/>
    </source>
</evidence>